<feature type="region of interest" description="Disordered" evidence="1">
    <location>
        <begin position="1"/>
        <end position="21"/>
    </location>
</feature>
<feature type="region of interest" description="Disordered" evidence="1">
    <location>
        <begin position="33"/>
        <end position="64"/>
    </location>
</feature>
<keyword evidence="2" id="KW-0472">Membrane</keyword>
<sequence length="150" mass="16827">MPRSPFSLKSPDWTDEMPPISKPSTLAKFRAKLLPRVNNGDGPAPHDVSDKKQNDIGSGNPNQGGLSRGGIIAIVLAFVVFVVFVALVALWMRRRHRRVQRPKKQWASKEEDIEMKSKDLERSEDIKRRDEEEGGGDAPPPTYRVAATQR</sequence>
<proteinExistence type="predicted"/>
<dbReference type="AlphaFoldDB" id="A0A6A7AKN9"/>
<feature type="compositionally biased region" description="Polar residues" evidence="1">
    <location>
        <begin position="55"/>
        <end position="64"/>
    </location>
</feature>
<keyword evidence="2" id="KW-0812">Transmembrane</keyword>
<feature type="compositionally biased region" description="Basic residues" evidence="1">
    <location>
        <begin position="96"/>
        <end position="106"/>
    </location>
</feature>
<keyword evidence="4" id="KW-1185">Reference proteome</keyword>
<evidence type="ECO:0000313" key="3">
    <source>
        <dbReference type="EMBL" id="KAF2833732.1"/>
    </source>
</evidence>
<dbReference type="EMBL" id="MU006216">
    <property type="protein sequence ID" value="KAF2833732.1"/>
    <property type="molecule type" value="Genomic_DNA"/>
</dbReference>
<dbReference type="Proteomes" id="UP000799424">
    <property type="component" value="Unassembled WGS sequence"/>
</dbReference>
<accession>A0A6A7AKN9</accession>
<evidence type="ECO:0000256" key="1">
    <source>
        <dbReference type="SAM" id="MobiDB-lite"/>
    </source>
</evidence>
<gene>
    <name evidence="3" type="ORF">CC86DRAFT_365556</name>
</gene>
<keyword evidence="2" id="KW-1133">Transmembrane helix</keyword>
<evidence type="ECO:0000256" key="2">
    <source>
        <dbReference type="SAM" id="Phobius"/>
    </source>
</evidence>
<organism evidence="3 4">
    <name type="scientific">Ophiobolus disseminans</name>
    <dbReference type="NCBI Taxonomy" id="1469910"/>
    <lineage>
        <taxon>Eukaryota</taxon>
        <taxon>Fungi</taxon>
        <taxon>Dikarya</taxon>
        <taxon>Ascomycota</taxon>
        <taxon>Pezizomycotina</taxon>
        <taxon>Dothideomycetes</taxon>
        <taxon>Pleosporomycetidae</taxon>
        <taxon>Pleosporales</taxon>
        <taxon>Pleosporineae</taxon>
        <taxon>Phaeosphaeriaceae</taxon>
        <taxon>Ophiobolus</taxon>
    </lineage>
</organism>
<name>A0A6A7AKN9_9PLEO</name>
<feature type="transmembrane region" description="Helical" evidence="2">
    <location>
        <begin position="71"/>
        <end position="92"/>
    </location>
</feature>
<evidence type="ECO:0000313" key="4">
    <source>
        <dbReference type="Proteomes" id="UP000799424"/>
    </source>
</evidence>
<feature type="region of interest" description="Disordered" evidence="1">
    <location>
        <begin position="96"/>
        <end position="150"/>
    </location>
</feature>
<reference evidence="3" key="1">
    <citation type="journal article" date="2020" name="Stud. Mycol.">
        <title>101 Dothideomycetes genomes: a test case for predicting lifestyles and emergence of pathogens.</title>
        <authorList>
            <person name="Haridas S."/>
            <person name="Albert R."/>
            <person name="Binder M."/>
            <person name="Bloem J."/>
            <person name="Labutti K."/>
            <person name="Salamov A."/>
            <person name="Andreopoulos B."/>
            <person name="Baker S."/>
            <person name="Barry K."/>
            <person name="Bills G."/>
            <person name="Bluhm B."/>
            <person name="Cannon C."/>
            <person name="Castanera R."/>
            <person name="Culley D."/>
            <person name="Daum C."/>
            <person name="Ezra D."/>
            <person name="Gonzalez J."/>
            <person name="Henrissat B."/>
            <person name="Kuo A."/>
            <person name="Liang C."/>
            <person name="Lipzen A."/>
            <person name="Lutzoni F."/>
            <person name="Magnuson J."/>
            <person name="Mondo S."/>
            <person name="Nolan M."/>
            <person name="Ohm R."/>
            <person name="Pangilinan J."/>
            <person name="Park H.-J."/>
            <person name="Ramirez L."/>
            <person name="Alfaro M."/>
            <person name="Sun H."/>
            <person name="Tritt A."/>
            <person name="Yoshinaga Y."/>
            <person name="Zwiers L.-H."/>
            <person name="Turgeon B."/>
            <person name="Goodwin S."/>
            <person name="Spatafora J."/>
            <person name="Crous P."/>
            <person name="Grigoriev I."/>
        </authorList>
    </citation>
    <scope>NUCLEOTIDE SEQUENCE</scope>
    <source>
        <strain evidence="3">CBS 113818</strain>
    </source>
</reference>
<feature type="compositionally biased region" description="Basic and acidic residues" evidence="1">
    <location>
        <begin position="107"/>
        <end position="131"/>
    </location>
</feature>
<protein>
    <submittedName>
        <fullName evidence="3">Uncharacterized protein</fullName>
    </submittedName>
</protein>